<evidence type="ECO:0000313" key="2">
    <source>
        <dbReference type="EMBL" id="TNJ37058.1"/>
    </source>
</evidence>
<keyword evidence="1" id="KW-1133">Transmembrane helix</keyword>
<reference evidence="2 3" key="1">
    <citation type="submission" date="2019-05" db="EMBL/GenBank/DDBJ databases">
        <title>Draft Whole-Genome sequence of the green sulfur bacterium Prosthecochloris vibrioformis DSM 260.</title>
        <authorList>
            <person name="Meyer T.E."/>
            <person name="Kyndt J.A."/>
        </authorList>
    </citation>
    <scope>NUCLEOTIDE SEQUENCE [LARGE SCALE GENOMIC DNA]</scope>
    <source>
        <strain evidence="2 3">DSM 260</strain>
    </source>
</reference>
<keyword evidence="1" id="KW-0472">Membrane</keyword>
<accession>A0A5C4S1M0</accession>
<keyword evidence="1" id="KW-0812">Transmembrane</keyword>
<sequence length="75" mass="8055">MQVSSGQHPLPDIWALEPVRPAGDGIELQDIGYLVFFAASGIPEFALVGGAFVLLRRTKDIIWCKGDAGNSKGRT</sequence>
<name>A0A5C4S1M0_PROVB</name>
<evidence type="ECO:0000256" key="1">
    <source>
        <dbReference type="SAM" id="Phobius"/>
    </source>
</evidence>
<evidence type="ECO:0000313" key="3">
    <source>
        <dbReference type="Proteomes" id="UP000309544"/>
    </source>
</evidence>
<dbReference type="EMBL" id="VDCI01000003">
    <property type="protein sequence ID" value="TNJ37058.1"/>
    <property type="molecule type" value="Genomic_DNA"/>
</dbReference>
<dbReference type="RefSeq" id="WP_139626502.1">
    <property type="nucleotide sequence ID" value="NZ_VDCI01000003.1"/>
</dbReference>
<dbReference type="Proteomes" id="UP000309544">
    <property type="component" value="Unassembled WGS sequence"/>
</dbReference>
<feature type="transmembrane region" description="Helical" evidence="1">
    <location>
        <begin position="31"/>
        <end position="55"/>
    </location>
</feature>
<proteinExistence type="predicted"/>
<protein>
    <submittedName>
        <fullName evidence="2">Uncharacterized protein</fullName>
    </submittedName>
</protein>
<comment type="caution">
    <text evidence="2">The sequence shown here is derived from an EMBL/GenBank/DDBJ whole genome shotgun (WGS) entry which is preliminary data.</text>
</comment>
<dbReference type="AlphaFoldDB" id="A0A5C4S1M0"/>
<keyword evidence="3" id="KW-1185">Reference proteome</keyword>
<organism evidence="2 3">
    <name type="scientific">Prosthecochloris vibrioformis</name>
    <name type="common">Chlorobium vibrioforme</name>
    <dbReference type="NCBI Taxonomy" id="1098"/>
    <lineage>
        <taxon>Bacteria</taxon>
        <taxon>Pseudomonadati</taxon>
        <taxon>Chlorobiota</taxon>
        <taxon>Chlorobiia</taxon>
        <taxon>Chlorobiales</taxon>
        <taxon>Chlorobiaceae</taxon>
        <taxon>Prosthecochloris</taxon>
    </lineage>
</organism>
<gene>
    <name evidence="2" type="ORF">FGF68_05675</name>
</gene>